<dbReference type="InterPro" id="IPR036849">
    <property type="entry name" value="Enolase-like_C_sf"/>
</dbReference>
<organism evidence="3 4">
    <name type="scientific">Bosea lathyri</name>
    <dbReference type="NCBI Taxonomy" id="1036778"/>
    <lineage>
        <taxon>Bacteria</taxon>
        <taxon>Pseudomonadati</taxon>
        <taxon>Pseudomonadota</taxon>
        <taxon>Alphaproteobacteria</taxon>
        <taxon>Hyphomicrobiales</taxon>
        <taxon>Boseaceae</taxon>
        <taxon>Bosea</taxon>
    </lineage>
</organism>
<keyword evidence="4" id="KW-1185">Reference proteome</keyword>
<evidence type="ECO:0000313" key="4">
    <source>
        <dbReference type="Proteomes" id="UP000236743"/>
    </source>
</evidence>
<dbReference type="EMBL" id="FNUY01000011">
    <property type="protein sequence ID" value="SEG74667.1"/>
    <property type="molecule type" value="Genomic_DNA"/>
</dbReference>
<dbReference type="SUPFAM" id="SSF51604">
    <property type="entry name" value="Enolase C-terminal domain-like"/>
    <property type="match status" value="1"/>
</dbReference>
<dbReference type="Pfam" id="PF02746">
    <property type="entry name" value="MR_MLE_N"/>
    <property type="match status" value="1"/>
</dbReference>
<dbReference type="AlphaFoldDB" id="A0A1H6CPD7"/>
<dbReference type="Gene3D" id="3.20.20.120">
    <property type="entry name" value="Enolase-like C-terminal domain"/>
    <property type="match status" value="1"/>
</dbReference>
<feature type="domain" description="Mandelate racemase/muconate lactonizing enzyme C-terminal" evidence="2">
    <location>
        <begin position="129"/>
        <end position="237"/>
    </location>
</feature>
<keyword evidence="1" id="KW-0456">Lyase</keyword>
<evidence type="ECO:0000313" key="3">
    <source>
        <dbReference type="EMBL" id="SEG74667.1"/>
    </source>
</evidence>
<dbReference type="PANTHER" id="PTHR48080">
    <property type="entry name" value="D-GALACTONATE DEHYDRATASE-RELATED"/>
    <property type="match status" value="1"/>
</dbReference>
<dbReference type="InterPro" id="IPR029065">
    <property type="entry name" value="Enolase_C-like"/>
</dbReference>
<evidence type="ECO:0000256" key="1">
    <source>
        <dbReference type="ARBA" id="ARBA00023239"/>
    </source>
</evidence>
<dbReference type="InterPro" id="IPR029017">
    <property type="entry name" value="Enolase-like_N"/>
</dbReference>
<sequence>MKIDRLRVYMSRDKDRPRVVVAIDTDDGLTGWGECYNHGPDKALPPLLDYLFEFIRGQDPRRIEHLILYLLQQSRFPPGALGLAAISAIDHCLWDISAKALGVPVYMLLGGHVRDRVRVYAGVYTAPDAAIARDQFDALNAQWGLTAFKLSPYRIDMHAHRWGEVVRTSADYFRSLRETVRSDYDIAFDAHAKIFEPQQAMQLGNALAPYDPLFFEEPIRPENIEAWGELNRGLACTLATGESLYSRFEFLRLLSVKGCDIIQPDICVVGGLLEMRKIAAIAEAHYVTIAPHNPMGPLATAVNLHFSAAQPNFRILEYRLPHGPNYAFGDGSGDANAQPDRSQGAWYVKDPYLPKDGHLELRPDRPGWGVEMDMDVLAKEDYVHWERKVPRRPDGSTAYA</sequence>
<dbReference type="SFLD" id="SFLDF00563">
    <property type="entry name" value="galactarate_dehydratase_3"/>
    <property type="match status" value="1"/>
</dbReference>
<dbReference type="OrthoDB" id="9802699at2"/>
<dbReference type="SMART" id="SM00922">
    <property type="entry name" value="MR_MLE"/>
    <property type="match status" value="1"/>
</dbReference>
<proteinExistence type="predicted"/>
<gene>
    <name evidence="3" type="ORF">SAMN04488115_111117</name>
</gene>
<name>A0A1H6CPD7_9HYPH</name>
<dbReference type="InterPro" id="IPR034623">
    <property type="entry name" value="Galactarate_dehydratase_3"/>
</dbReference>
<reference evidence="3 4" key="1">
    <citation type="submission" date="2016-10" db="EMBL/GenBank/DDBJ databases">
        <authorList>
            <person name="de Groot N.N."/>
        </authorList>
    </citation>
    <scope>NUCLEOTIDE SEQUENCE [LARGE SCALE GENOMIC DNA]</scope>
    <source>
        <strain evidence="3 4">DSM 26656</strain>
    </source>
</reference>
<dbReference type="PANTHER" id="PTHR48080:SF2">
    <property type="entry name" value="D-GALACTONATE DEHYDRATASE"/>
    <property type="match status" value="1"/>
</dbReference>
<dbReference type="CDD" id="cd03316">
    <property type="entry name" value="MR_like"/>
    <property type="match status" value="1"/>
</dbReference>
<dbReference type="Pfam" id="PF13378">
    <property type="entry name" value="MR_MLE_C"/>
    <property type="match status" value="1"/>
</dbReference>
<dbReference type="InterPro" id="IPR013342">
    <property type="entry name" value="Mandelate_racemase_C"/>
</dbReference>
<dbReference type="Proteomes" id="UP000236743">
    <property type="component" value="Unassembled WGS sequence"/>
</dbReference>
<protein>
    <submittedName>
        <fullName evidence="3">Galactonate dehydratase</fullName>
    </submittedName>
</protein>
<evidence type="ECO:0000259" key="2">
    <source>
        <dbReference type="SMART" id="SM00922"/>
    </source>
</evidence>
<dbReference type="SFLD" id="SFLDG00179">
    <property type="entry name" value="mandelate_racemase"/>
    <property type="match status" value="1"/>
</dbReference>
<accession>A0A1H6CPD7</accession>
<dbReference type="InterPro" id="IPR013341">
    <property type="entry name" value="Mandelate_racemase_N_dom"/>
</dbReference>
<dbReference type="SUPFAM" id="SSF54826">
    <property type="entry name" value="Enolase N-terminal domain-like"/>
    <property type="match status" value="1"/>
</dbReference>
<dbReference type="Gene3D" id="3.30.390.10">
    <property type="entry name" value="Enolase-like, N-terminal domain"/>
    <property type="match status" value="1"/>
</dbReference>
<dbReference type="GO" id="GO:0016829">
    <property type="term" value="F:lyase activity"/>
    <property type="evidence" value="ECO:0007669"/>
    <property type="project" value="UniProtKB-KW"/>
</dbReference>
<dbReference type="RefSeq" id="WP_103874812.1">
    <property type="nucleotide sequence ID" value="NZ_FNUY01000011.1"/>
</dbReference>
<dbReference type="SFLD" id="SFLDS00001">
    <property type="entry name" value="Enolase"/>
    <property type="match status" value="1"/>
</dbReference>
<dbReference type="InterPro" id="IPR034593">
    <property type="entry name" value="DgoD-like"/>
</dbReference>